<evidence type="ECO:0000256" key="1">
    <source>
        <dbReference type="PROSITE-ProRule" id="PRU00221"/>
    </source>
</evidence>
<dbReference type="AlphaFoldDB" id="A0A7R9KV32"/>
<dbReference type="EMBL" id="OC860465">
    <property type="protein sequence ID" value="CAD7628606.1"/>
    <property type="molecule type" value="Genomic_DNA"/>
</dbReference>
<dbReference type="PROSITE" id="PS50294">
    <property type="entry name" value="WD_REPEATS_REGION"/>
    <property type="match status" value="1"/>
</dbReference>
<gene>
    <name evidence="3" type="ORF">OSB1V03_LOCUS9027</name>
</gene>
<dbReference type="SUPFAM" id="SSF50978">
    <property type="entry name" value="WD40 repeat-like"/>
    <property type="match status" value="1"/>
</dbReference>
<accession>A0A7R9KV32</accession>
<proteinExistence type="predicted"/>
<dbReference type="InterPro" id="IPR036322">
    <property type="entry name" value="WD40_repeat_dom_sf"/>
</dbReference>
<feature type="region of interest" description="Disordered" evidence="2">
    <location>
        <begin position="474"/>
        <end position="494"/>
    </location>
</feature>
<dbReference type="InterPro" id="IPR052208">
    <property type="entry name" value="DmX-like/RAVE_component"/>
</dbReference>
<evidence type="ECO:0000256" key="2">
    <source>
        <dbReference type="SAM" id="MobiDB-lite"/>
    </source>
</evidence>
<reference evidence="3" key="1">
    <citation type="submission" date="2020-11" db="EMBL/GenBank/DDBJ databases">
        <authorList>
            <person name="Tran Van P."/>
        </authorList>
    </citation>
    <scope>NUCLEOTIDE SEQUENCE</scope>
</reference>
<organism evidence="3">
    <name type="scientific">Medioppia subpectinata</name>
    <dbReference type="NCBI Taxonomy" id="1979941"/>
    <lineage>
        <taxon>Eukaryota</taxon>
        <taxon>Metazoa</taxon>
        <taxon>Ecdysozoa</taxon>
        <taxon>Arthropoda</taxon>
        <taxon>Chelicerata</taxon>
        <taxon>Arachnida</taxon>
        <taxon>Acari</taxon>
        <taxon>Acariformes</taxon>
        <taxon>Sarcoptiformes</taxon>
        <taxon>Oribatida</taxon>
        <taxon>Brachypylina</taxon>
        <taxon>Oppioidea</taxon>
        <taxon>Oppiidae</taxon>
        <taxon>Medioppia</taxon>
    </lineage>
</organism>
<feature type="region of interest" description="Disordered" evidence="2">
    <location>
        <begin position="376"/>
        <end position="399"/>
    </location>
</feature>
<feature type="region of interest" description="Disordered" evidence="2">
    <location>
        <begin position="50"/>
        <end position="84"/>
    </location>
</feature>
<dbReference type="GO" id="GO:0007035">
    <property type="term" value="P:vacuolar acidification"/>
    <property type="evidence" value="ECO:0007669"/>
    <property type="project" value="TreeGrafter"/>
</dbReference>
<dbReference type="InterPro" id="IPR001680">
    <property type="entry name" value="WD40_rpt"/>
</dbReference>
<dbReference type="PANTHER" id="PTHR13950">
    <property type="entry name" value="RABCONNECTIN-RELATED"/>
    <property type="match status" value="1"/>
</dbReference>
<feature type="repeat" description="WD" evidence="1">
    <location>
        <begin position="969"/>
        <end position="1002"/>
    </location>
</feature>
<keyword evidence="4" id="KW-1185">Reference proteome</keyword>
<dbReference type="PANTHER" id="PTHR13950:SF9">
    <property type="entry name" value="RABCONNECTIN-3A"/>
    <property type="match status" value="1"/>
</dbReference>
<dbReference type="EMBL" id="CAJPIZ010005890">
    <property type="protein sequence ID" value="CAG2109036.1"/>
    <property type="molecule type" value="Genomic_DNA"/>
</dbReference>
<evidence type="ECO:0008006" key="5">
    <source>
        <dbReference type="Google" id="ProtNLM"/>
    </source>
</evidence>
<dbReference type="OrthoDB" id="6492967at2759"/>
<dbReference type="InterPro" id="IPR015943">
    <property type="entry name" value="WD40/YVTN_repeat-like_dom_sf"/>
</dbReference>
<dbReference type="FunFam" id="2.130.10.10:FF:000651">
    <property type="entry name" value="RaBConnectin related"/>
    <property type="match status" value="1"/>
</dbReference>
<evidence type="ECO:0000313" key="4">
    <source>
        <dbReference type="Proteomes" id="UP000759131"/>
    </source>
</evidence>
<protein>
    <recommendedName>
        <fullName evidence="5">DmX-like protein 2</fullName>
    </recommendedName>
</protein>
<keyword evidence="1" id="KW-0853">WD repeat</keyword>
<dbReference type="SMART" id="SM00320">
    <property type="entry name" value="WD40"/>
    <property type="match status" value="6"/>
</dbReference>
<dbReference type="Pfam" id="PF00400">
    <property type="entry name" value="WD40"/>
    <property type="match status" value="2"/>
</dbReference>
<dbReference type="Proteomes" id="UP000759131">
    <property type="component" value="Unassembled WGS sequence"/>
</dbReference>
<name>A0A7R9KV32_9ACAR</name>
<sequence>MEELSTLATGFEVDGGQLRYQLYVWLEKSVQALKSICNYRTFSMRHTAEERPDPSSMVFGNSTEISPSDRLTPRGSHSEASGITETKPSLHEILLADKMDFEAKLDRSSRRKLWLTSNEALMRTLLSYCSLHGAHGGGLSSVRMELILLLQELQQERSQQQLLSPLPFPTTLPLLAASVACQKTVIADPIRHLQSVTHDILNTVLDMSSPPLTITPNYSIIYVLRDLGISLSSCIYQSLCDSDAITSKPDVQAREDLMSSVVCQNTHLLAGHQTVRRNISTASESNETLTPITAPNKWPGVQSLRALLARDKDEDSPKLHSLLCESFVAVFLSQFIYSSAACDSYVLYRLIGMDFKESTWAQLFGGGAKKLIHVATGQPSQTQSQTPQQNSEDSAESSSMDLFNTLSKQRMKLHMKILQQLSQTDKPIPPPNMKEDRPTYREQFIPPQTSMVSYFMTKPTLPDEYILLDYDSSESVQTDDEGNEGNAEEDDFGVNDSVFAGNTGGQSVIDEKKMQQELYAWGLVRFSVLRLAKQQLLHFLSVAGIEISDLPITSPLIHSVLKTLNNWESYMNDYMNEFNGPPQHFLPNNYVETNRQNGPAIHKYKALLELNNTPFRDHNTITKASKRLWNYLIRQERVQDIFIRFIFGKPKSVRTVVSEHDSINDVTDTHNPEPTRIVHKDHENISAFCINRTNPGFIAISTPKEIQEMDISMLLESTPFLEDEAEYDILNLQKTPESLPSIDYLLVQHPADRLQSSPGGLAIHSSAVNSANASGAPNASNAAKNPIMLKRHKTEGVRRLCSHPMLPLYLSGSQDGSVTLWEWKHHQSIACPRPAGTFAKVSRVAFNQQGNKFGVTDADGNLSLWQIATTQNKPFFSMQCHSKTASDFTFLGSSSLVMTAGQSADHKNIALWDTLLPHKKCLVTSFACHEHSGASAILYAPLNQLLITGGKKGDVFMFDMRQRVQRDRFQAHESAVKCMALDPGEEFFVTGSADGDIKVWGLGSVRVLFYSFPGEHSRSTLFRNIGMGVSHLYVDQNGRLFSCGADGSMKFRQLPDRGINNIINTI</sequence>
<dbReference type="GO" id="GO:0043291">
    <property type="term" value="C:RAVE complex"/>
    <property type="evidence" value="ECO:0007669"/>
    <property type="project" value="TreeGrafter"/>
</dbReference>
<evidence type="ECO:0000313" key="3">
    <source>
        <dbReference type="EMBL" id="CAD7628606.1"/>
    </source>
</evidence>
<feature type="compositionally biased region" description="Polar residues" evidence="2">
    <location>
        <begin position="390"/>
        <end position="399"/>
    </location>
</feature>
<feature type="compositionally biased region" description="Acidic residues" evidence="2">
    <location>
        <begin position="477"/>
        <end position="493"/>
    </location>
</feature>
<dbReference type="Gene3D" id="2.130.10.10">
    <property type="entry name" value="YVTN repeat-like/Quinoprotein amine dehydrogenase"/>
    <property type="match status" value="1"/>
</dbReference>
<feature type="compositionally biased region" description="Low complexity" evidence="2">
    <location>
        <begin position="378"/>
        <end position="389"/>
    </location>
</feature>
<dbReference type="PROSITE" id="PS50082">
    <property type="entry name" value="WD_REPEATS_2"/>
    <property type="match status" value="1"/>
</dbReference>